<dbReference type="InterPro" id="IPR038299">
    <property type="entry name" value="DAO_C_sf"/>
</dbReference>
<comment type="cofactor">
    <cofactor evidence="1 9">
        <name>FAD</name>
        <dbReference type="ChEBI" id="CHEBI:57692"/>
    </cofactor>
</comment>
<comment type="similarity">
    <text evidence="3 9">Belongs to the FAD-dependent glycerol-3-phosphate dehydrogenase family.</text>
</comment>
<dbReference type="Proteomes" id="UP001179280">
    <property type="component" value="Unassembled WGS sequence"/>
</dbReference>
<comment type="caution">
    <text evidence="12">The sequence shown here is derived from an EMBL/GenBank/DDBJ whole genome shotgun (WGS) entry which is preliminary data.</text>
</comment>
<evidence type="ECO:0000256" key="1">
    <source>
        <dbReference type="ARBA" id="ARBA00001974"/>
    </source>
</evidence>
<keyword evidence="7 9" id="KW-0560">Oxidoreductase</keyword>
<dbReference type="InterPro" id="IPR031656">
    <property type="entry name" value="DAO_C"/>
</dbReference>
<comment type="pathway">
    <text evidence="2">Polyol metabolism; glycerol degradation via glycerol kinase pathway; glycerone phosphate from sn-glycerol 3-phosphate (aerobic route): step 1/1.</text>
</comment>
<dbReference type="EC" id="1.1.5.3" evidence="9"/>
<evidence type="ECO:0000313" key="12">
    <source>
        <dbReference type="EMBL" id="MBM7837936.1"/>
    </source>
</evidence>
<feature type="domain" description="Alpha-glycerophosphate oxidase C-terminal" evidence="11">
    <location>
        <begin position="390"/>
        <end position="518"/>
    </location>
</feature>
<dbReference type="PRINTS" id="PR01001">
    <property type="entry name" value="FADG3PDH"/>
</dbReference>
<evidence type="ECO:0000256" key="7">
    <source>
        <dbReference type="ARBA" id="ARBA00023002"/>
    </source>
</evidence>
<keyword evidence="4 9" id="KW-0285">Flavoprotein</keyword>
<dbReference type="EMBL" id="JAFBCV010000003">
    <property type="protein sequence ID" value="MBM7837936.1"/>
    <property type="molecule type" value="Genomic_DNA"/>
</dbReference>
<dbReference type="PANTHER" id="PTHR11985">
    <property type="entry name" value="GLYCEROL-3-PHOSPHATE DEHYDROGENASE"/>
    <property type="match status" value="1"/>
</dbReference>
<dbReference type="GO" id="GO:0004368">
    <property type="term" value="F:glycerol-3-phosphate dehydrogenase (quinone) activity"/>
    <property type="evidence" value="ECO:0007669"/>
    <property type="project" value="UniProtKB-EC"/>
</dbReference>
<evidence type="ECO:0000256" key="8">
    <source>
        <dbReference type="ARBA" id="ARBA00049055"/>
    </source>
</evidence>
<dbReference type="InterPro" id="IPR000447">
    <property type="entry name" value="G3P_DH_FAD-dep"/>
</dbReference>
<evidence type="ECO:0000256" key="9">
    <source>
        <dbReference type="RuleBase" id="RU361217"/>
    </source>
</evidence>
<accession>A0ABS2SR17</accession>
<dbReference type="PANTHER" id="PTHR11985:SF35">
    <property type="entry name" value="ANAEROBIC GLYCEROL-3-PHOSPHATE DEHYDROGENASE SUBUNIT A"/>
    <property type="match status" value="1"/>
</dbReference>
<dbReference type="RefSeq" id="WP_204465058.1">
    <property type="nucleotide sequence ID" value="NZ_JAFBCV010000003.1"/>
</dbReference>
<sequence>MVHSFSNEDRGAYINSLKETELDVLIIGGGVTGAGIALDAVVRGLKTGLVDMQDFASGSSSYWASLFHNEMRQGSQLDMKWHTESIKERLILQENAPHLMRQTPLILPSYRTNFFGKHSISSKMIERISDMALREKRKSISRKELLKLAPALSKKTIKGAAVSTEYCRDETRLTFDLLKEGRHRGLIALNYLKVESFLYENGMATGVLMIDQLTGEMHKVFAKKIVNASGAWVDSLREQDRSKTTKTISYLTDRFMTISKEKIPFQHIVYLEMDQRRLLSIIPRDKNVIISLTSTEIIEKVTWIEIIEMLNQLLEEINLTEKDIETKWLLHRPIVLEQYKNKKGIVKRNDWFVSESGLLTVVCGQHTRYRLFAEQITSWICKELKVVANCETDMLTLSGGYVGGQNDFSAYRNKRAEEGLQFDLTRLEAERLVDRYGSNVGQLYARTWAFKKQATLFGLNKSVFAELLYSIEEEMATSPADFLIRRTGYFYFDKDYVMTIKEPIFRYMRDRFNWTEEQEGRYRDELEGEIELVYRRTDLD</sequence>
<evidence type="ECO:0000256" key="4">
    <source>
        <dbReference type="ARBA" id="ARBA00022630"/>
    </source>
</evidence>
<keyword evidence="5" id="KW-0319">Glycerol metabolism</keyword>
<evidence type="ECO:0000313" key="13">
    <source>
        <dbReference type="Proteomes" id="UP001179280"/>
    </source>
</evidence>
<dbReference type="InterPro" id="IPR036188">
    <property type="entry name" value="FAD/NAD-bd_sf"/>
</dbReference>
<dbReference type="Gene3D" id="1.10.8.870">
    <property type="entry name" value="Alpha-glycerophosphate oxidase, cap domain"/>
    <property type="match status" value="1"/>
</dbReference>
<proteinExistence type="inferred from homology"/>
<keyword evidence="13" id="KW-1185">Reference proteome</keyword>
<keyword evidence="6" id="KW-0274">FAD</keyword>
<evidence type="ECO:0000256" key="6">
    <source>
        <dbReference type="ARBA" id="ARBA00022827"/>
    </source>
</evidence>
<reference evidence="12" key="1">
    <citation type="submission" date="2021-01" db="EMBL/GenBank/DDBJ databases">
        <title>Genomic Encyclopedia of Type Strains, Phase IV (KMG-IV): sequencing the most valuable type-strain genomes for metagenomic binning, comparative biology and taxonomic classification.</title>
        <authorList>
            <person name="Goeker M."/>
        </authorList>
    </citation>
    <scope>NUCLEOTIDE SEQUENCE</scope>
    <source>
        <strain evidence="12">DSM 21943</strain>
    </source>
</reference>
<dbReference type="Pfam" id="PF01266">
    <property type="entry name" value="DAO"/>
    <property type="match status" value="1"/>
</dbReference>
<dbReference type="InterPro" id="IPR006076">
    <property type="entry name" value="FAD-dep_OxRdtase"/>
</dbReference>
<evidence type="ECO:0000256" key="2">
    <source>
        <dbReference type="ARBA" id="ARBA00004977"/>
    </source>
</evidence>
<gene>
    <name evidence="12" type="ORF">JOC54_001167</name>
</gene>
<evidence type="ECO:0000256" key="5">
    <source>
        <dbReference type="ARBA" id="ARBA00022798"/>
    </source>
</evidence>
<name>A0ABS2SR17_9BACI</name>
<dbReference type="PROSITE" id="PS00977">
    <property type="entry name" value="FAD_G3PDH_1"/>
    <property type="match status" value="1"/>
</dbReference>
<dbReference type="Pfam" id="PF16901">
    <property type="entry name" value="DAO_C"/>
    <property type="match status" value="1"/>
</dbReference>
<evidence type="ECO:0000259" key="11">
    <source>
        <dbReference type="Pfam" id="PF16901"/>
    </source>
</evidence>
<feature type="domain" description="FAD dependent oxidoreductase" evidence="10">
    <location>
        <begin position="23"/>
        <end position="333"/>
    </location>
</feature>
<dbReference type="SUPFAM" id="SSF51905">
    <property type="entry name" value="FAD/NAD(P)-binding domain"/>
    <property type="match status" value="1"/>
</dbReference>
<evidence type="ECO:0000256" key="3">
    <source>
        <dbReference type="ARBA" id="ARBA00007330"/>
    </source>
</evidence>
<evidence type="ECO:0000259" key="10">
    <source>
        <dbReference type="Pfam" id="PF01266"/>
    </source>
</evidence>
<protein>
    <recommendedName>
        <fullName evidence="9">Glycerol-3-phosphate dehydrogenase</fullName>
        <ecNumber evidence="9">1.1.5.3</ecNumber>
    </recommendedName>
</protein>
<organism evidence="12 13">
    <name type="scientific">Shouchella xiaoxiensis</name>
    <dbReference type="NCBI Taxonomy" id="766895"/>
    <lineage>
        <taxon>Bacteria</taxon>
        <taxon>Bacillati</taxon>
        <taxon>Bacillota</taxon>
        <taxon>Bacilli</taxon>
        <taxon>Bacillales</taxon>
        <taxon>Bacillaceae</taxon>
        <taxon>Shouchella</taxon>
    </lineage>
</organism>
<dbReference type="Gene3D" id="3.50.50.60">
    <property type="entry name" value="FAD/NAD(P)-binding domain"/>
    <property type="match status" value="1"/>
</dbReference>
<comment type="catalytic activity">
    <reaction evidence="8 9">
        <text>a quinone + sn-glycerol 3-phosphate = dihydroxyacetone phosphate + a quinol</text>
        <dbReference type="Rhea" id="RHEA:18977"/>
        <dbReference type="ChEBI" id="CHEBI:24646"/>
        <dbReference type="ChEBI" id="CHEBI:57597"/>
        <dbReference type="ChEBI" id="CHEBI:57642"/>
        <dbReference type="ChEBI" id="CHEBI:132124"/>
        <dbReference type="EC" id="1.1.5.3"/>
    </reaction>
</comment>
<dbReference type="Gene3D" id="3.30.9.10">
    <property type="entry name" value="D-Amino Acid Oxidase, subunit A, domain 2"/>
    <property type="match status" value="1"/>
</dbReference>